<dbReference type="EMBL" id="UYYB01010503">
    <property type="protein sequence ID" value="VDM68935.1"/>
    <property type="molecule type" value="Genomic_DNA"/>
</dbReference>
<dbReference type="CDD" id="cd05380">
    <property type="entry name" value="CAP_euk"/>
    <property type="match status" value="1"/>
</dbReference>
<evidence type="ECO:0000259" key="1">
    <source>
        <dbReference type="SMART" id="SM00198"/>
    </source>
</evidence>
<dbReference type="SMART" id="SM00198">
    <property type="entry name" value="SCP"/>
    <property type="match status" value="1"/>
</dbReference>
<sequence length="118" mass="12699">MKGIGENLFAIHGSNSMGQAAKSAPNAWGSEIKKLGISSLSDHRKGIGHATQMFWAGTKTVGCGVMTCGKKNVMVVCQYYPPGNWVRTQMYQRGKILSDCGKGSNEIADRNSGLCIWS</sequence>
<dbReference type="GO" id="GO:0005576">
    <property type="term" value="C:extracellular region"/>
    <property type="evidence" value="ECO:0007669"/>
    <property type="project" value="InterPro"/>
</dbReference>
<evidence type="ECO:0000313" key="2">
    <source>
        <dbReference type="EMBL" id="VDM68935.1"/>
    </source>
</evidence>
<reference evidence="2 3" key="1">
    <citation type="submission" date="2018-11" db="EMBL/GenBank/DDBJ databases">
        <authorList>
            <consortium name="Pathogen Informatics"/>
        </authorList>
    </citation>
    <scope>NUCLEOTIDE SEQUENCE [LARGE SCALE GENOMIC DNA]</scope>
</reference>
<dbReference type="OrthoDB" id="5876828at2759"/>
<proteinExistence type="predicted"/>
<dbReference type="Gene3D" id="3.40.33.10">
    <property type="entry name" value="CAP"/>
    <property type="match status" value="1"/>
</dbReference>
<dbReference type="PANTHER" id="PTHR10334">
    <property type="entry name" value="CYSTEINE-RICH SECRETORY PROTEIN-RELATED"/>
    <property type="match status" value="1"/>
</dbReference>
<dbReference type="AlphaFoldDB" id="A0A3P7KCD3"/>
<gene>
    <name evidence="2" type="ORF">SVUK_LOCUS3933</name>
</gene>
<keyword evidence="3" id="KW-1185">Reference proteome</keyword>
<dbReference type="InterPro" id="IPR014044">
    <property type="entry name" value="CAP_dom"/>
</dbReference>
<organism evidence="2 3">
    <name type="scientific">Strongylus vulgaris</name>
    <name type="common">Blood worm</name>
    <dbReference type="NCBI Taxonomy" id="40348"/>
    <lineage>
        <taxon>Eukaryota</taxon>
        <taxon>Metazoa</taxon>
        <taxon>Ecdysozoa</taxon>
        <taxon>Nematoda</taxon>
        <taxon>Chromadorea</taxon>
        <taxon>Rhabditida</taxon>
        <taxon>Rhabditina</taxon>
        <taxon>Rhabditomorpha</taxon>
        <taxon>Strongyloidea</taxon>
        <taxon>Strongylidae</taxon>
        <taxon>Strongylus</taxon>
    </lineage>
</organism>
<dbReference type="PROSITE" id="PS01010">
    <property type="entry name" value="CRISP_2"/>
    <property type="match status" value="1"/>
</dbReference>
<feature type="domain" description="SCP" evidence="1">
    <location>
        <begin position="1"/>
        <end position="87"/>
    </location>
</feature>
<dbReference type="InterPro" id="IPR018244">
    <property type="entry name" value="Allrgn_V5/Tpx1_CS"/>
</dbReference>
<dbReference type="Proteomes" id="UP000270094">
    <property type="component" value="Unassembled WGS sequence"/>
</dbReference>
<evidence type="ECO:0000313" key="3">
    <source>
        <dbReference type="Proteomes" id="UP000270094"/>
    </source>
</evidence>
<dbReference type="PRINTS" id="PR00837">
    <property type="entry name" value="V5TPXLIKE"/>
</dbReference>
<dbReference type="SUPFAM" id="SSF55797">
    <property type="entry name" value="PR-1-like"/>
    <property type="match status" value="1"/>
</dbReference>
<dbReference type="InterPro" id="IPR001283">
    <property type="entry name" value="CRISP-related"/>
</dbReference>
<protein>
    <recommendedName>
        <fullName evidence="1">SCP domain-containing protein</fullName>
    </recommendedName>
</protein>
<accession>A0A3P7KCD3</accession>
<dbReference type="Pfam" id="PF00188">
    <property type="entry name" value="CAP"/>
    <property type="match status" value="1"/>
</dbReference>
<name>A0A3P7KCD3_STRVU</name>
<dbReference type="InterPro" id="IPR035940">
    <property type="entry name" value="CAP_sf"/>
</dbReference>